<feature type="disulfide bond" evidence="10">
    <location>
        <begin position="1210"/>
        <end position="1220"/>
    </location>
</feature>
<evidence type="ECO:0000256" key="2">
    <source>
        <dbReference type="ARBA" id="ARBA00022670"/>
    </source>
</evidence>
<feature type="compositionally biased region" description="Polar residues" evidence="12">
    <location>
        <begin position="72"/>
        <end position="81"/>
    </location>
</feature>
<dbReference type="InterPro" id="IPR043504">
    <property type="entry name" value="Peptidase_S1_PA_chymotrypsin"/>
</dbReference>
<feature type="compositionally biased region" description="Low complexity" evidence="12">
    <location>
        <begin position="1266"/>
        <end position="1293"/>
    </location>
</feature>
<dbReference type="SMART" id="SM00473">
    <property type="entry name" value="PAN_AP"/>
    <property type="match status" value="1"/>
</dbReference>
<dbReference type="EMBL" id="JAWZYT010000740">
    <property type="protein sequence ID" value="KAK4319583.1"/>
    <property type="molecule type" value="Genomic_DNA"/>
</dbReference>
<dbReference type="InterPro" id="IPR036772">
    <property type="entry name" value="SRCR-like_dom_sf"/>
</dbReference>
<comment type="caution">
    <text evidence="19">The sequence shown here is derived from an EMBL/GenBank/DDBJ whole genome shotgun (WGS) entry which is preliminary data.</text>
</comment>
<dbReference type="InterPro" id="IPR003609">
    <property type="entry name" value="Pan_app"/>
</dbReference>
<feature type="region of interest" description="Disordered" evidence="12">
    <location>
        <begin position="224"/>
        <end position="282"/>
    </location>
</feature>
<evidence type="ECO:0000256" key="4">
    <source>
        <dbReference type="ARBA" id="ARBA00022801"/>
    </source>
</evidence>
<dbReference type="GO" id="GO:0005576">
    <property type="term" value="C:extracellular region"/>
    <property type="evidence" value="ECO:0007669"/>
    <property type="project" value="InterPro"/>
</dbReference>
<keyword evidence="7" id="KW-0325">Glycoprotein</keyword>
<dbReference type="SMART" id="SM00034">
    <property type="entry name" value="CLECT"/>
    <property type="match status" value="1"/>
</dbReference>
<dbReference type="SMART" id="SM00192">
    <property type="entry name" value="LDLa"/>
    <property type="match status" value="3"/>
</dbReference>
<dbReference type="PROSITE" id="PS00420">
    <property type="entry name" value="SRCR_1"/>
    <property type="match status" value="1"/>
</dbReference>
<feature type="compositionally biased region" description="Basic and acidic residues" evidence="12">
    <location>
        <begin position="261"/>
        <end position="274"/>
    </location>
</feature>
<sequence length="1586" mass="171965">MALGIYSPWATEAPKVKVRLDLLKPPTDPSTTPRAPVVVYSRRRSRDPSLNNARHSLIVDDVSYAVTGRGRSGNNPHTVFDNSPAGPSNRPHTSHERSRSPPGRSRSPPGRSRSPPGRSRSSTLSHSPPGRSHSPPGRSHSPALSHSPPERSPTPPGHAQVVPGVLTCPAQHGIFPYLQDCSKYISCSWSRPHLQSCSPGTLFSTQTSTCTWPHEAVCGVATLASTPTPTPTPTAEHSLEPGHDRGQGRGHEGGQGRGQGRGHEGGHDRGESRNRGNLFDSVLDKVRGKGRSAARRASSSVSDLAGGISHFVEENVNLLTDEVTWLYRKTKDKGKRYLKKAGVKGLSVMCVRPNGLFPYPKDCSKFVNCWRGRPHLQSCSPGTLFNSAKGDCDHPASTLCPSSRTTASASSVSYVVPPPSGQKIRLRGSRVPWAGYLEVSGGGGLWTLVADDPDSWTTEEAGVVCRSLGFTRGAESATQGPRFGLVPGRLSGVRQIECQGDEDNLLQCRLHLGPREDVESTVVGVRCLRNHVSECGEGYVSWGDKCYLFDTSVSLTHLQARAHCASKGARPLSITSQEENNFVSELLESGVGETEGFHTGGVRTLVLGVTYWLWTNTTLPPAPTLPFTNWWPGWNVTRRSAGDDASPTPTLPAEGGGGGEVEGGVRSQCVVLKDTFHVAPGSEEGQHQRSFSPAGYYFWQLEDCSEELHVVCETDKLNVGCIEGRGESYRGQANVTQEGAPCLPWTTPDLQQKVAGLTGSLNHNYCANPDGDDAPWCFTAQGTASFCDIPRCEEGQAVDVNACGGDKFSCASGNCIHKEWYCDGQMDCEDGSDEEGCRDYSDDFQKVSGRKLERREVEKWLYTLKITCAARCAQAKTFTCMSFNHQQSSETCILSDSNVGLAGGLERSEEWDYYELKTLAVNCTGKFVCGDGKCINNSQVCDGRKECLEGEDEVGCEAQVSFQVRLVNGSGSHEGRVEVRAHGRWGGVCDDMWGVQEGNVLCQQLGFTLGAAQVYLGSHFGSSEGGYLMDDLNCAGNEESLSHCDFAGWGEHDCQEAESAGVKCYREGEECGADQWTCSNGRCVGLAYLCDTVDDCMDNSDEDRDMCQTSVEVRLISAGGEETTGRRRDIGTARNRGGDTTDEEIEEEEVSGRIEVRYMGIWGSVCDDDFGLQEGHVLCRMLGWSKASQVYKNNTFGAGSGPIWLDDVRCLGYETTITDCQHEPWGHSNCDHTEHVGVRCSDVDDVVVDVSGPNNNVDDNTDDQTPPSWLLLSSSSVPPSLSPPVSSVQPASSIRARRSLYRKKKGDGKEEGEATPSPWQPPPSCGTRAVEDTPGTPTLERPKIVSGHTPPPGAHPWMVAINLRTTRGPEQWCGGAILNEDYVLTAAHCVYKYKSPTYLLRVGDFDTHVVEEEEQEFRVASMALHPLFDKGPYLNNDVAILKIQRKNGKGIQFGQMVQPVCLVATRWSYPAFLNCTVAGWGSLGPTLGHAKVLQSALLPILPETTCRADHVYGSTRLTEGMYCAGYLEGGIDTCQGDSGGPMVCYVDGRYTAVGVTSWGHGCARPNKPGVYTRLSRYVPWIYSNLG</sequence>
<dbReference type="PROSITE" id="PS50070">
    <property type="entry name" value="KRINGLE_2"/>
    <property type="match status" value="1"/>
</dbReference>
<feature type="region of interest" description="Disordered" evidence="12">
    <location>
        <begin position="1250"/>
        <end position="1352"/>
    </location>
</feature>
<feature type="disulfide bond" evidence="10">
    <location>
        <begin position="498"/>
        <end position="508"/>
    </location>
</feature>
<organism evidence="19 20">
    <name type="scientific">Petrolisthes manimaculis</name>
    <dbReference type="NCBI Taxonomy" id="1843537"/>
    <lineage>
        <taxon>Eukaryota</taxon>
        <taxon>Metazoa</taxon>
        <taxon>Ecdysozoa</taxon>
        <taxon>Arthropoda</taxon>
        <taxon>Crustacea</taxon>
        <taxon>Multicrustacea</taxon>
        <taxon>Malacostraca</taxon>
        <taxon>Eumalacostraca</taxon>
        <taxon>Eucarida</taxon>
        <taxon>Decapoda</taxon>
        <taxon>Pleocyemata</taxon>
        <taxon>Anomura</taxon>
        <taxon>Galatheoidea</taxon>
        <taxon>Porcellanidae</taxon>
        <taxon>Petrolisthes</taxon>
    </lineage>
</organism>
<reference evidence="19" key="1">
    <citation type="submission" date="2023-11" db="EMBL/GenBank/DDBJ databases">
        <title>Genome assemblies of two species of porcelain crab, Petrolisthes cinctipes and Petrolisthes manimaculis (Anomura: Porcellanidae).</title>
        <authorList>
            <person name="Angst P."/>
        </authorList>
    </citation>
    <scope>NUCLEOTIDE SEQUENCE</scope>
    <source>
        <strain evidence="19">PB745_02</strain>
        <tissue evidence="19">Gill</tissue>
    </source>
</reference>
<evidence type="ECO:0000259" key="13">
    <source>
        <dbReference type="PROSITE" id="PS50041"/>
    </source>
</evidence>
<dbReference type="Gene3D" id="3.50.4.10">
    <property type="entry name" value="Hepatocyte Growth Factor"/>
    <property type="match status" value="1"/>
</dbReference>
<dbReference type="InterPro" id="IPR023415">
    <property type="entry name" value="LDLR_class-A_CS"/>
</dbReference>
<feature type="domain" description="SRCR" evidence="16">
    <location>
        <begin position="424"/>
        <end position="528"/>
    </location>
</feature>
<dbReference type="CDD" id="cd01099">
    <property type="entry name" value="PAN_AP_HGF"/>
    <property type="match status" value="1"/>
</dbReference>
<dbReference type="Pfam" id="PF01607">
    <property type="entry name" value="CBM_14"/>
    <property type="match status" value="2"/>
</dbReference>
<feature type="domain" description="C-type lectin" evidence="13">
    <location>
        <begin position="542"/>
        <end position="713"/>
    </location>
</feature>
<dbReference type="SMART" id="SM00494">
    <property type="entry name" value="ChtBD2"/>
    <property type="match status" value="2"/>
</dbReference>
<feature type="disulfide bond" evidence="10">
    <location>
        <begin position="1179"/>
        <end position="1240"/>
    </location>
</feature>
<dbReference type="Pfam" id="PF00530">
    <property type="entry name" value="SRCR"/>
    <property type="match status" value="3"/>
</dbReference>
<keyword evidence="3" id="KW-0677">Repeat</keyword>
<feature type="domain" description="Peptidase S1" evidence="15">
    <location>
        <begin position="1344"/>
        <end position="1586"/>
    </location>
</feature>
<evidence type="ECO:0000256" key="6">
    <source>
        <dbReference type="ARBA" id="ARBA00023157"/>
    </source>
</evidence>
<evidence type="ECO:0000256" key="3">
    <source>
        <dbReference type="ARBA" id="ARBA00022737"/>
    </source>
</evidence>
<dbReference type="InterPro" id="IPR036508">
    <property type="entry name" value="Chitin-bd_dom_sf"/>
</dbReference>
<dbReference type="CDD" id="cd00037">
    <property type="entry name" value="CLECT"/>
    <property type="match status" value="1"/>
</dbReference>
<evidence type="ECO:0000256" key="11">
    <source>
        <dbReference type="RuleBase" id="RU363034"/>
    </source>
</evidence>
<evidence type="ECO:0000259" key="14">
    <source>
        <dbReference type="PROSITE" id="PS50070"/>
    </source>
</evidence>
<feature type="domain" description="Apple" evidence="18">
    <location>
        <begin position="837"/>
        <end position="918"/>
    </location>
</feature>
<feature type="domain" description="Kringle" evidence="14">
    <location>
        <begin position="720"/>
        <end position="792"/>
    </location>
</feature>
<keyword evidence="1 8" id="KW-0420">Kringle</keyword>
<dbReference type="PROSITE" id="PS01209">
    <property type="entry name" value="LDLRA_1"/>
    <property type="match status" value="3"/>
</dbReference>
<dbReference type="PROSITE" id="PS50068">
    <property type="entry name" value="LDLRA_2"/>
    <property type="match status" value="3"/>
</dbReference>
<evidence type="ECO:0000259" key="17">
    <source>
        <dbReference type="PROSITE" id="PS50940"/>
    </source>
</evidence>
<dbReference type="SMART" id="SM00130">
    <property type="entry name" value="KR"/>
    <property type="match status" value="1"/>
</dbReference>
<dbReference type="CDD" id="cd00190">
    <property type="entry name" value="Tryp_SPc"/>
    <property type="match status" value="1"/>
</dbReference>
<dbReference type="Pfam" id="PF00051">
    <property type="entry name" value="Kringle"/>
    <property type="match status" value="1"/>
</dbReference>
<feature type="compositionally biased region" description="Basic residues" evidence="12">
    <location>
        <begin position="1295"/>
        <end position="1306"/>
    </location>
</feature>
<feature type="disulfide bond" evidence="10">
    <location>
        <begin position="1034"/>
        <end position="1044"/>
    </location>
</feature>
<dbReference type="PANTHER" id="PTHR24252">
    <property type="entry name" value="ACROSIN-RELATED"/>
    <property type="match status" value="1"/>
</dbReference>
<feature type="domain" description="SRCR" evidence="16">
    <location>
        <begin position="964"/>
        <end position="1065"/>
    </location>
</feature>
<dbReference type="PROSITE" id="PS50287">
    <property type="entry name" value="SRCR_2"/>
    <property type="match status" value="3"/>
</dbReference>
<evidence type="ECO:0000256" key="9">
    <source>
        <dbReference type="PROSITE-ProRule" id="PRU00124"/>
    </source>
</evidence>
<dbReference type="SMART" id="SM00202">
    <property type="entry name" value="SR"/>
    <property type="match status" value="3"/>
</dbReference>
<dbReference type="PRINTS" id="PR00261">
    <property type="entry name" value="LDLRECEPTOR"/>
</dbReference>
<evidence type="ECO:0000256" key="5">
    <source>
        <dbReference type="ARBA" id="ARBA00022825"/>
    </source>
</evidence>
<feature type="disulfide bond" evidence="9">
    <location>
        <begin position="822"/>
        <end position="837"/>
    </location>
</feature>
<dbReference type="SUPFAM" id="SSF57414">
    <property type="entry name" value="Hairpin loop containing domain-like"/>
    <property type="match status" value="1"/>
</dbReference>
<evidence type="ECO:0000256" key="8">
    <source>
        <dbReference type="PROSITE-ProRule" id="PRU00121"/>
    </source>
</evidence>
<dbReference type="PANTHER" id="PTHR24252:SF7">
    <property type="entry name" value="HYALIN"/>
    <property type="match status" value="1"/>
</dbReference>
<dbReference type="PROSITE" id="PS00135">
    <property type="entry name" value="TRYPSIN_SER"/>
    <property type="match status" value="1"/>
</dbReference>
<dbReference type="CDD" id="cd00108">
    <property type="entry name" value="KR"/>
    <property type="match status" value="1"/>
</dbReference>
<dbReference type="InterPro" id="IPR013806">
    <property type="entry name" value="Kringle-like"/>
</dbReference>
<dbReference type="Proteomes" id="UP001292094">
    <property type="component" value="Unassembled WGS sequence"/>
</dbReference>
<evidence type="ECO:0000313" key="19">
    <source>
        <dbReference type="EMBL" id="KAK4319583.1"/>
    </source>
</evidence>
<dbReference type="PROSITE" id="PS50940">
    <property type="entry name" value="CHIT_BIND_II"/>
    <property type="match status" value="2"/>
</dbReference>
<dbReference type="Gene3D" id="2.170.140.10">
    <property type="entry name" value="Chitin binding domain"/>
    <property type="match status" value="2"/>
</dbReference>
<dbReference type="InterPro" id="IPR036055">
    <property type="entry name" value="LDL_receptor-like_sf"/>
</dbReference>
<evidence type="ECO:0000259" key="16">
    <source>
        <dbReference type="PROSITE" id="PS50287"/>
    </source>
</evidence>
<feature type="disulfide bond" evidence="9">
    <location>
        <begin position="1071"/>
        <end position="1083"/>
    </location>
</feature>
<keyword evidence="20" id="KW-1185">Reference proteome</keyword>
<gene>
    <name evidence="19" type="ORF">Pmani_009473</name>
</gene>
<feature type="compositionally biased region" description="Basic and acidic residues" evidence="12">
    <location>
        <begin position="237"/>
        <end position="254"/>
    </location>
</feature>
<feature type="region of interest" description="Disordered" evidence="12">
    <location>
        <begin position="638"/>
        <end position="662"/>
    </location>
</feature>
<dbReference type="PRINTS" id="PR00258">
    <property type="entry name" value="SPERACTRCPTR"/>
</dbReference>
<dbReference type="SUPFAM" id="SSF57424">
    <property type="entry name" value="LDL receptor-like module"/>
    <property type="match status" value="3"/>
</dbReference>
<dbReference type="InterPro" id="IPR038178">
    <property type="entry name" value="Kringle_sf"/>
</dbReference>
<keyword evidence="4 11" id="KW-0378">Hydrolase</keyword>
<dbReference type="InterPro" id="IPR001254">
    <property type="entry name" value="Trypsin_dom"/>
</dbReference>
<feature type="region of interest" description="Disordered" evidence="12">
    <location>
        <begin position="68"/>
        <end position="160"/>
    </location>
</feature>
<feature type="domain" description="Chitin-binding type-2" evidence="17">
    <location>
        <begin position="347"/>
        <end position="402"/>
    </location>
</feature>
<dbReference type="SUPFAM" id="SSF57440">
    <property type="entry name" value="Kringle-like"/>
    <property type="match status" value="1"/>
</dbReference>
<dbReference type="Gene3D" id="2.40.20.10">
    <property type="entry name" value="Plasminogen Kringle 4"/>
    <property type="match status" value="1"/>
</dbReference>
<dbReference type="PROSITE" id="PS50041">
    <property type="entry name" value="C_TYPE_LECTIN_2"/>
    <property type="match status" value="1"/>
</dbReference>
<dbReference type="GO" id="GO:0008061">
    <property type="term" value="F:chitin binding"/>
    <property type="evidence" value="ECO:0007669"/>
    <property type="project" value="InterPro"/>
</dbReference>
<feature type="region of interest" description="Disordered" evidence="12">
    <location>
        <begin position="22"/>
        <end position="54"/>
    </location>
</feature>
<accession>A0AAE1Q441</accession>
<dbReference type="InterPro" id="IPR002557">
    <property type="entry name" value="Chitin-bd_dom"/>
</dbReference>
<feature type="disulfide bond" evidence="9">
    <location>
        <begin position="803"/>
        <end position="815"/>
    </location>
</feature>
<feature type="disulfide bond" evidence="9">
    <location>
        <begin position="1078"/>
        <end position="1096"/>
    </location>
</feature>
<dbReference type="InterPro" id="IPR009003">
    <property type="entry name" value="Peptidase_S1_PA"/>
</dbReference>
<evidence type="ECO:0000256" key="1">
    <source>
        <dbReference type="ARBA" id="ARBA00022572"/>
    </source>
</evidence>
<dbReference type="GO" id="GO:0006508">
    <property type="term" value="P:proteolysis"/>
    <property type="evidence" value="ECO:0007669"/>
    <property type="project" value="UniProtKB-KW"/>
</dbReference>
<feature type="disulfide bond" evidence="9">
    <location>
        <begin position="810"/>
        <end position="828"/>
    </location>
</feature>
<evidence type="ECO:0000256" key="10">
    <source>
        <dbReference type="PROSITE-ProRule" id="PRU00196"/>
    </source>
</evidence>
<evidence type="ECO:0000256" key="12">
    <source>
        <dbReference type="SAM" id="MobiDB-lite"/>
    </source>
</evidence>
<dbReference type="InterPro" id="IPR001190">
    <property type="entry name" value="SRCR"/>
</dbReference>
<feature type="disulfide bond" evidence="9">
    <location>
        <begin position="929"/>
        <end position="947"/>
    </location>
</feature>
<keyword evidence="5 11" id="KW-0720">Serine protease</keyword>
<dbReference type="Gene3D" id="3.10.100.10">
    <property type="entry name" value="Mannose-Binding Protein A, subunit A"/>
    <property type="match status" value="1"/>
</dbReference>
<feature type="domain" description="Chitin-binding type-2" evidence="17">
    <location>
        <begin position="165"/>
        <end position="220"/>
    </location>
</feature>
<dbReference type="InterPro" id="IPR018114">
    <property type="entry name" value="TRYPSIN_HIS"/>
</dbReference>
<feature type="disulfide bond" evidence="9">
    <location>
        <begin position="941"/>
        <end position="956"/>
    </location>
</feature>
<evidence type="ECO:0000256" key="7">
    <source>
        <dbReference type="ARBA" id="ARBA00023180"/>
    </source>
</evidence>
<dbReference type="SUPFAM" id="SSF50494">
    <property type="entry name" value="Trypsin-like serine proteases"/>
    <property type="match status" value="1"/>
</dbReference>
<evidence type="ECO:0000259" key="15">
    <source>
        <dbReference type="PROSITE" id="PS50240"/>
    </source>
</evidence>
<dbReference type="Pfam" id="PF00057">
    <property type="entry name" value="Ldl_recept_a"/>
    <property type="match status" value="3"/>
</dbReference>
<dbReference type="Gene3D" id="3.10.250.10">
    <property type="entry name" value="SRCR-like domain"/>
    <property type="match status" value="3"/>
</dbReference>
<proteinExistence type="predicted"/>
<dbReference type="SUPFAM" id="SSF56436">
    <property type="entry name" value="C-type lectin-like"/>
    <property type="match status" value="1"/>
</dbReference>
<dbReference type="InterPro" id="IPR016186">
    <property type="entry name" value="C-type_lectin-like/link_sf"/>
</dbReference>
<dbReference type="InterPro" id="IPR000001">
    <property type="entry name" value="Kringle"/>
</dbReference>
<dbReference type="SMART" id="SM00020">
    <property type="entry name" value="Tryp_SPc"/>
    <property type="match status" value="1"/>
</dbReference>
<evidence type="ECO:0000259" key="18">
    <source>
        <dbReference type="PROSITE" id="PS50948"/>
    </source>
</evidence>
<dbReference type="CDD" id="cd00112">
    <property type="entry name" value="LDLa"/>
    <property type="match status" value="3"/>
</dbReference>
<protein>
    <recommendedName>
        <fullName evidence="21">Neurotrypsin</fullName>
    </recommendedName>
</protein>
<evidence type="ECO:0008006" key="21">
    <source>
        <dbReference type="Google" id="ProtNLM"/>
    </source>
</evidence>
<dbReference type="Gene3D" id="2.40.10.10">
    <property type="entry name" value="Trypsin-like serine proteases"/>
    <property type="match status" value="1"/>
</dbReference>
<evidence type="ECO:0000313" key="20">
    <source>
        <dbReference type="Proteomes" id="UP001292094"/>
    </source>
</evidence>
<dbReference type="PROSITE" id="PS00134">
    <property type="entry name" value="TRYPSIN_HIS"/>
    <property type="match status" value="1"/>
</dbReference>
<dbReference type="FunFam" id="2.40.10.10:FF:000003">
    <property type="entry name" value="Transmembrane serine protease 3"/>
    <property type="match status" value="1"/>
</dbReference>
<keyword evidence="6 10" id="KW-1015">Disulfide bond</keyword>
<dbReference type="GO" id="GO:0004252">
    <property type="term" value="F:serine-type endopeptidase activity"/>
    <property type="evidence" value="ECO:0007669"/>
    <property type="project" value="InterPro"/>
</dbReference>
<dbReference type="Pfam" id="PF00089">
    <property type="entry name" value="Trypsin"/>
    <property type="match status" value="1"/>
</dbReference>
<dbReference type="InterPro" id="IPR016187">
    <property type="entry name" value="CTDL_fold"/>
</dbReference>
<dbReference type="InterPro" id="IPR033116">
    <property type="entry name" value="TRYPSIN_SER"/>
</dbReference>
<feature type="domain" description="SRCR" evidence="16">
    <location>
        <begin position="1133"/>
        <end position="1241"/>
    </location>
</feature>
<keyword evidence="2 11" id="KW-0645">Protease</keyword>
<dbReference type="Gene3D" id="4.10.400.10">
    <property type="entry name" value="Low-density Lipoprotein Receptor"/>
    <property type="match status" value="3"/>
</dbReference>
<dbReference type="SUPFAM" id="SSF56487">
    <property type="entry name" value="SRCR-like"/>
    <property type="match status" value="3"/>
</dbReference>
<feature type="region of interest" description="Disordered" evidence="12">
    <location>
        <begin position="1121"/>
        <end position="1142"/>
    </location>
</feature>
<dbReference type="Pfam" id="PF00024">
    <property type="entry name" value="PAN_1"/>
    <property type="match status" value="1"/>
</dbReference>
<dbReference type="GO" id="GO:0016020">
    <property type="term" value="C:membrane"/>
    <property type="evidence" value="ECO:0007669"/>
    <property type="project" value="InterPro"/>
</dbReference>
<dbReference type="InterPro" id="IPR001304">
    <property type="entry name" value="C-type_lectin-like"/>
</dbReference>
<dbReference type="FunFam" id="3.10.250.10:FF:000011">
    <property type="entry name" value="Scavenger receptor class A member 5"/>
    <property type="match status" value="2"/>
</dbReference>
<feature type="disulfide bond" evidence="10">
    <location>
        <begin position="1166"/>
        <end position="1230"/>
    </location>
</feature>
<feature type="compositionally biased region" description="Low complexity" evidence="12">
    <location>
        <begin position="100"/>
        <end position="142"/>
    </location>
</feature>
<comment type="caution">
    <text evidence="10">Lacks conserved residue(s) required for the propagation of feature annotation.</text>
</comment>
<dbReference type="PRINTS" id="PR00018">
    <property type="entry name" value="KRINGLE"/>
</dbReference>
<feature type="compositionally biased region" description="Basic and acidic residues" evidence="12">
    <location>
        <begin position="1123"/>
        <end position="1139"/>
    </location>
</feature>
<dbReference type="PROSITE" id="PS50948">
    <property type="entry name" value="PAN"/>
    <property type="match status" value="1"/>
</dbReference>
<dbReference type="SUPFAM" id="SSF57625">
    <property type="entry name" value="Invertebrate chitin-binding proteins"/>
    <property type="match status" value="2"/>
</dbReference>
<dbReference type="PROSITE" id="PS50240">
    <property type="entry name" value="TRYPSIN_DOM"/>
    <property type="match status" value="1"/>
</dbReference>
<dbReference type="InterPro" id="IPR002172">
    <property type="entry name" value="LDrepeatLR_classA_rpt"/>
</dbReference>
<name>A0AAE1Q441_9EUCA</name>